<reference evidence="1 2" key="1">
    <citation type="journal article" date="2003" name="Proc. Natl. Acad. Sci. U.S.A.">
        <title>Complete genome sequence of the Q-fever pathogen, Coxiella burnetii.</title>
        <authorList>
            <person name="Seshadri R."/>
            <person name="Paulsen I.T."/>
            <person name="Eisen J.A."/>
            <person name="Read T.D."/>
            <person name="Nelson K.E."/>
            <person name="Nelson W.C."/>
            <person name="Ward N.L."/>
            <person name="Tettelin H."/>
            <person name="Davidsen T.M."/>
            <person name="Beanan M.J."/>
            <person name="Deboy R.T."/>
            <person name="Daugherty S.C."/>
            <person name="Brinkac L.M."/>
            <person name="Madupu R."/>
            <person name="Dodson R.J."/>
            <person name="Khouri H.M."/>
            <person name="Lee K.H."/>
            <person name="Carty H.A."/>
            <person name="Scanlan D."/>
            <person name="Heinzen R.A."/>
            <person name="Thompson H.A."/>
            <person name="Samuel J.E."/>
            <person name="Fraser C.M."/>
            <person name="Heidelberg J.F."/>
        </authorList>
    </citation>
    <scope>NUCLEOTIDE SEQUENCE [LARGE SCALE GENOMIC DNA]</scope>
    <source>
        <strain evidence="2">RSA 493 / Nine Mile phase I</strain>
    </source>
</reference>
<keyword evidence="2" id="KW-1185">Reference proteome</keyword>
<accession>B5QSD2</accession>
<dbReference type="GeneID" id="7065896"/>
<reference evidence="1 2" key="2">
    <citation type="journal article" date="2009" name="Infect. Immun.">
        <title>Comparative genomics reveal extensive transposon-mediated genomic plasticity and diversity among potential effector proteins within the genus Coxiella.</title>
        <authorList>
            <person name="Beare P.A."/>
            <person name="Unsworth N."/>
            <person name="Andoh M."/>
            <person name="Voth D.E."/>
            <person name="Omsland A."/>
            <person name="Gilk S.D."/>
            <person name="Williams K.P."/>
            <person name="Sobral B.W."/>
            <person name="Kupko J.J.III."/>
            <person name="Porcella S.F."/>
            <person name="Samuel J.E."/>
            <person name="Heinzen R.A."/>
        </authorList>
    </citation>
    <scope>NUCLEOTIDE SEQUENCE [LARGE SCALE GENOMIC DNA]</scope>
    <source>
        <strain evidence="2">RSA 493 / Nine Mile phase I</strain>
    </source>
</reference>
<dbReference type="RefSeq" id="YP_002333005.1">
    <property type="nucleotide sequence ID" value="NC_002971.4"/>
</dbReference>
<protein>
    <submittedName>
        <fullName evidence="1">Uncharacterized protein</fullName>
    </submittedName>
</protein>
<name>B5QSD2_COXBU</name>
<evidence type="ECO:0000313" key="2">
    <source>
        <dbReference type="Proteomes" id="UP000002671"/>
    </source>
</evidence>
<dbReference type="RefSeq" id="WP_010958220.1">
    <property type="nucleotide sequence ID" value="NC_002971.4"/>
</dbReference>
<evidence type="ECO:0000313" key="1">
    <source>
        <dbReference type="EMBL" id="ACI15296.1"/>
    </source>
</evidence>
<dbReference type="EMBL" id="AE016828">
    <property type="protein sequence ID" value="ACI15296.1"/>
    <property type="molecule type" value="Genomic_DNA"/>
</dbReference>
<dbReference type="Proteomes" id="UP000002671">
    <property type="component" value="Chromosome"/>
</dbReference>
<gene>
    <name evidence="1" type="ORF">CBU_1427a</name>
</gene>
<organism evidence="1 2">
    <name type="scientific">Coxiella burnetii (strain RSA 493 / Nine Mile phase I)</name>
    <dbReference type="NCBI Taxonomy" id="227377"/>
    <lineage>
        <taxon>Bacteria</taxon>
        <taxon>Pseudomonadati</taxon>
        <taxon>Pseudomonadota</taxon>
        <taxon>Gammaproteobacteria</taxon>
        <taxon>Legionellales</taxon>
        <taxon>Coxiellaceae</taxon>
        <taxon>Coxiella</taxon>
    </lineage>
</organism>
<sequence>MACTKCGRLIFNFWLKIRLIQFHCININHRKKLSFVKR</sequence>
<dbReference type="HOGENOM" id="CLU_3326999_0_0_6"/>
<dbReference type="AlphaFoldDB" id="B5QSD2"/>
<dbReference type="EnsemblBacteria" id="ACI15296">
    <property type="protein sequence ID" value="ACI15296"/>
    <property type="gene ID" value="CBU_1427a"/>
</dbReference>
<dbReference type="KEGG" id="cbu:CBU_1427a"/>
<proteinExistence type="predicted"/>